<dbReference type="AlphaFoldDB" id="A0A0X3P1R6"/>
<name>A0A0X3P1R6_SCHSO</name>
<organism evidence="4">
    <name type="scientific">Schistocephalus solidus</name>
    <name type="common">Tapeworm</name>
    <dbReference type="NCBI Taxonomy" id="70667"/>
    <lineage>
        <taxon>Eukaryota</taxon>
        <taxon>Metazoa</taxon>
        <taxon>Spiralia</taxon>
        <taxon>Lophotrochozoa</taxon>
        <taxon>Platyhelminthes</taxon>
        <taxon>Cestoda</taxon>
        <taxon>Eucestoda</taxon>
        <taxon>Diphyllobothriidea</taxon>
        <taxon>Diphyllobothriidae</taxon>
        <taxon>Schistocephalus</taxon>
    </lineage>
</organism>
<keyword evidence="3" id="KW-0732">Signal</keyword>
<accession>A0A0X3P1R6</accession>
<keyword evidence="2" id="KW-0812">Transmembrane</keyword>
<dbReference type="EMBL" id="UYSU01032314">
    <property type="protein sequence ID" value="VDL89077.1"/>
    <property type="molecule type" value="Genomic_DNA"/>
</dbReference>
<evidence type="ECO:0000256" key="1">
    <source>
        <dbReference type="SAM" id="MobiDB-lite"/>
    </source>
</evidence>
<evidence type="ECO:0000313" key="6">
    <source>
        <dbReference type="Proteomes" id="UP000275846"/>
    </source>
</evidence>
<keyword evidence="2" id="KW-1133">Transmembrane helix</keyword>
<evidence type="ECO:0000313" key="5">
    <source>
        <dbReference type="EMBL" id="VDL89077.1"/>
    </source>
</evidence>
<feature type="transmembrane region" description="Helical" evidence="2">
    <location>
        <begin position="287"/>
        <end position="312"/>
    </location>
</feature>
<dbReference type="EMBL" id="GEEE01019468">
    <property type="protein sequence ID" value="JAP43757.1"/>
    <property type="molecule type" value="Transcribed_RNA"/>
</dbReference>
<reference evidence="5 6" key="3">
    <citation type="submission" date="2018-11" db="EMBL/GenBank/DDBJ databases">
        <authorList>
            <consortium name="Pathogen Informatics"/>
        </authorList>
    </citation>
    <scope>NUCLEOTIDE SEQUENCE [LARGE SCALE GENOMIC DNA]</scope>
    <source>
        <strain evidence="5 6">NST_G2</strain>
    </source>
</reference>
<proteinExistence type="predicted"/>
<feature type="region of interest" description="Disordered" evidence="1">
    <location>
        <begin position="526"/>
        <end position="556"/>
    </location>
</feature>
<feature type="signal peptide" evidence="3">
    <location>
        <begin position="1"/>
        <end position="22"/>
    </location>
</feature>
<dbReference type="OrthoDB" id="6258395at2759"/>
<evidence type="ECO:0000313" key="7">
    <source>
        <dbReference type="WBParaSite" id="SSLN_0000277901-mRNA-1"/>
    </source>
</evidence>
<gene>
    <name evidence="5" type="ORF">SSLN_LOCUS2692</name>
    <name evidence="4" type="ORF">TR101084</name>
</gene>
<dbReference type="Proteomes" id="UP000275846">
    <property type="component" value="Unassembled WGS sequence"/>
</dbReference>
<evidence type="ECO:0000313" key="4">
    <source>
        <dbReference type="EMBL" id="JAP43757.1"/>
    </source>
</evidence>
<feature type="chain" id="PRO_5008862618" evidence="3">
    <location>
        <begin position="23"/>
        <end position="556"/>
    </location>
</feature>
<protein>
    <submittedName>
        <fullName evidence="4 7">Uncharacterized protein</fullName>
    </submittedName>
</protein>
<evidence type="ECO:0000256" key="2">
    <source>
        <dbReference type="SAM" id="Phobius"/>
    </source>
</evidence>
<reference evidence="4" key="1">
    <citation type="submission" date="2016-01" db="EMBL/GenBank/DDBJ databases">
        <title>Reference transcriptome for the parasite Schistocephalus solidus: insights into the molecular evolution of parasitism.</title>
        <authorList>
            <person name="Hebert F.O."/>
            <person name="Grambauer S."/>
            <person name="Barber I."/>
            <person name="Landry C.R."/>
            <person name="Aubin-Horth N."/>
        </authorList>
    </citation>
    <scope>NUCLEOTIDE SEQUENCE</scope>
</reference>
<sequence length="556" mass="63306">MRAVQLGLKLLTANLLIALCNCQTLERSIAPCFGVRAAHKKTTLVPFFSRSAYRFSTPEGGISLKAADPLEHACGCSFVFALPYDSQFSFLTIFIERAEVFVKAPERSSVRILFLTDASPTILLASILLRTNDSGIYGNYVNTYLWPKDIHFVHLMLEHGVEDVATLHLRVVVTPTYVCHLPHVYARGSYVSTTNSERMLWRTIRELFHPGWLLCTGSWESSKSYGGGGIQHSAYCIDYRLTCDKRYNCPLDMAWATPTGFYTLKPRRPALDERTSDIVCFSPSVNWLLWAIIVFTVLNAVLLLAIVYLGILRRFAPRRFFRLQAHFLRFCCCCLPRHWRASLAGNASFFQPPNRRTSISSSNSEIPCSPPTYDSVVNAEEAPRNAKPWAFWRRKGERCGFAESAHQLPPSYAEASEEIGVYPERVLEKMRSFRTAPEPSRRRSRRISPGIKRTWPRQPQSAYTISLRGELRALVRRGFSRTRALINSGFRVFWGLPSRRRNHRVVVPEQPTLQLAPTLPSYREFLSGDLPGQFQHPRPGNSRTPANEEPETRNNR</sequence>
<feature type="region of interest" description="Disordered" evidence="1">
    <location>
        <begin position="432"/>
        <end position="455"/>
    </location>
</feature>
<keyword evidence="6" id="KW-1185">Reference proteome</keyword>
<keyword evidence="2" id="KW-0472">Membrane</keyword>
<evidence type="ECO:0000256" key="3">
    <source>
        <dbReference type="SAM" id="SignalP"/>
    </source>
</evidence>
<dbReference type="WBParaSite" id="SSLN_0000277901-mRNA-1">
    <property type="protein sequence ID" value="SSLN_0000277901-mRNA-1"/>
    <property type="gene ID" value="SSLN_0000277901"/>
</dbReference>
<reference evidence="7" key="2">
    <citation type="submission" date="2016-06" db="UniProtKB">
        <authorList>
            <consortium name="WormBaseParasite"/>
        </authorList>
    </citation>
    <scope>IDENTIFICATION</scope>
</reference>